<evidence type="ECO:0000256" key="3">
    <source>
        <dbReference type="ARBA" id="ARBA00022801"/>
    </source>
</evidence>
<dbReference type="EC" id="5.6.2.4" evidence="8"/>
<evidence type="ECO:0000256" key="5">
    <source>
        <dbReference type="ARBA" id="ARBA00022840"/>
    </source>
</evidence>
<keyword evidence="4 10" id="KW-0347">Helicase</keyword>
<sequence>MTPGNRLSTEHVPSFPMSRNYTLHTAPHAAPRIDYKAELNEQQYAAVTTPPGQTLVIAGAGSGKTRTLTYRVAWLLDNGVLPEQILLLTFTNKAAREMLERVTALVPVDTQRLWGGTFHSIGNKLLRWNAERLGYRKGFSIMDREDQKDLMETVVSSSGIDTAGFRFPKAEVLGDIYSMADNTCTPLKEILLTRYPYFEKITDQIIHIRKLYQDKKVETNCMDFDDLLTQSVRLLKENEDLLERYRSQFEFVLVDEYQDTNGLQSQFVEMLTGEDGNLMVVGDDAQSIYSWRGADVTNVLNFHEHWPRARVHKIEVNYRSVPEVLELANVSIGNNKAQIRKNLQPSREPKGQLPALVPLDNGSAQASFIAQRILELQDEGVELNEIAVLYRAHFHSMEIQMEMTSRGIPFQITSGLRFFEQAHVKDVAAFMKFAVNRRDEISFMRMVKLIPGIGGASATKVWNDWLKTEASQAEVMTGKFSDLLIPMSVPKKARETWDQFAYTLDELIVDGKTATPPEMIRSIYDGVYEEYMKSKFKNAEQRQQDLEQLSNYSVRFTDPLEFLSQLSLLSGVDTDNKPDQQDREAVTLSTAHQAKGLEWHSVFAVWMADGMFPHARAIEESDAGLEEERRLFYVTVTRAKDELYLTYPLINHQARDGDILMKPSRFITELPMELMEKWNVRSGW</sequence>
<comment type="similarity">
    <text evidence="1">Belongs to the helicase family. UvrD subfamily.</text>
</comment>
<proteinExistence type="inferred from homology"/>
<dbReference type="Gene3D" id="1.10.10.160">
    <property type="match status" value="1"/>
</dbReference>
<dbReference type="PROSITE" id="PS51198">
    <property type="entry name" value="UVRD_HELICASE_ATP_BIND"/>
    <property type="match status" value="1"/>
</dbReference>
<feature type="binding site" evidence="10">
    <location>
        <begin position="58"/>
        <end position="65"/>
    </location>
    <ligand>
        <name>ATP</name>
        <dbReference type="ChEBI" id="CHEBI:30616"/>
    </ligand>
</feature>
<accession>A0ABP9P934</accession>
<dbReference type="InterPro" id="IPR014017">
    <property type="entry name" value="DNA_helicase_UvrD-like_C"/>
</dbReference>
<reference evidence="14" key="1">
    <citation type="journal article" date="2019" name="Int. J. Syst. Evol. Microbiol.">
        <title>The Global Catalogue of Microorganisms (GCM) 10K type strain sequencing project: providing services to taxonomists for standard genome sequencing and annotation.</title>
        <authorList>
            <consortium name="The Broad Institute Genomics Platform"/>
            <consortium name="The Broad Institute Genome Sequencing Center for Infectious Disease"/>
            <person name="Wu L."/>
            <person name="Ma J."/>
        </authorList>
    </citation>
    <scope>NUCLEOTIDE SEQUENCE [LARGE SCALE GENOMIC DNA]</scope>
    <source>
        <strain evidence="14">JCM 18053</strain>
    </source>
</reference>
<dbReference type="InterPro" id="IPR027417">
    <property type="entry name" value="P-loop_NTPase"/>
</dbReference>
<dbReference type="PROSITE" id="PS51217">
    <property type="entry name" value="UVRD_HELICASE_CTER"/>
    <property type="match status" value="1"/>
</dbReference>
<evidence type="ECO:0000256" key="9">
    <source>
        <dbReference type="ARBA" id="ARBA00048988"/>
    </source>
</evidence>
<comment type="catalytic activity">
    <reaction evidence="9">
        <text>ATP + H2O = ADP + phosphate + H(+)</text>
        <dbReference type="Rhea" id="RHEA:13065"/>
        <dbReference type="ChEBI" id="CHEBI:15377"/>
        <dbReference type="ChEBI" id="CHEBI:15378"/>
        <dbReference type="ChEBI" id="CHEBI:30616"/>
        <dbReference type="ChEBI" id="CHEBI:43474"/>
        <dbReference type="ChEBI" id="CHEBI:456216"/>
        <dbReference type="EC" id="5.6.2.4"/>
    </reaction>
</comment>
<evidence type="ECO:0000256" key="2">
    <source>
        <dbReference type="ARBA" id="ARBA00022741"/>
    </source>
</evidence>
<protein>
    <recommendedName>
        <fullName evidence="8">DNA 3'-5' helicase</fullName>
        <ecNumber evidence="8">5.6.2.4</ecNumber>
    </recommendedName>
</protein>
<comment type="caution">
    <text evidence="13">The sequence shown here is derived from an EMBL/GenBank/DDBJ whole genome shotgun (WGS) entry which is preliminary data.</text>
</comment>
<dbReference type="Gene3D" id="1.10.486.10">
    <property type="entry name" value="PCRA, domain 4"/>
    <property type="match status" value="1"/>
</dbReference>
<evidence type="ECO:0000256" key="8">
    <source>
        <dbReference type="ARBA" id="ARBA00034808"/>
    </source>
</evidence>
<dbReference type="Pfam" id="PF13361">
    <property type="entry name" value="UvrD_C"/>
    <property type="match status" value="1"/>
</dbReference>
<dbReference type="PANTHER" id="PTHR11070:SF3">
    <property type="entry name" value="DNA 3'-5' HELICASE"/>
    <property type="match status" value="1"/>
</dbReference>
<comment type="catalytic activity">
    <reaction evidence="7">
        <text>Couples ATP hydrolysis with the unwinding of duplex DNA by translocating in the 3'-5' direction.</text>
        <dbReference type="EC" id="5.6.2.4"/>
    </reaction>
</comment>
<gene>
    <name evidence="13" type="ORF">GCM10023213_21130</name>
</gene>
<dbReference type="PANTHER" id="PTHR11070">
    <property type="entry name" value="UVRD / RECB / PCRA DNA HELICASE FAMILY MEMBER"/>
    <property type="match status" value="1"/>
</dbReference>
<evidence type="ECO:0000256" key="4">
    <source>
        <dbReference type="ARBA" id="ARBA00022806"/>
    </source>
</evidence>
<name>A0ABP9P934_9BACT</name>
<keyword evidence="2 10" id="KW-0547">Nucleotide-binding</keyword>
<dbReference type="EMBL" id="BAABIA010000004">
    <property type="protein sequence ID" value="GAA5139797.1"/>
    <property type="molecule type" value="Genomic_DNA"/>
</dbReference>
<evidence type="ECO:0000259" key="11">
    <source>
        <dbReference type="PROSITE" id="PS51198"/>
    </source>
</evidence>
<evidence type="ECO:0000313" key="13">
    <source>
        <dbReference type="EMBL" id="GAA5139797.1"/>
    </source>
</evidence>
<dbReference type="Pfam" id="PF00580">
    <property type="entry name" value="UvrD-helicase"/>
    <property type="match status" value="1"/>
</dbReference>
<dbReference type="CDD" id="cd17932">
    <property type="entry name" value="DEXQc_UvrD"/>
    <property type="match status" value="1"/>
</dbReference>
<keyword evidence="14" id="KW-1185">Reference proteome</keyword>
<keyword evidence="5 10" id="KW-0067">ATP-binding</keyword>
<dbReference type="InterPro" id="IPR013986">
    <property type="entry name" value="DExx_box_DNA_helicase_dom_sf"/>
</dbReference>
<evidence type="ECO:0000259" key="12">
    <source>
        <dbReference type="PROSITE" id="PS51217"/>
    </source>
</evidence>
<feature type="domain" description="UvrD-like helicase ATP-binding" evidence="11">
    <location>
        <begin position="37"/>
        <end position="321"/>
    </location>
</feature>
<dbReference type="GO" id="GO:0004386">
    <property type="term" value="F:helicase activity"/>
    <property type="evidence" value="ECO:0007669"/>
    <property type="project" value="UniProtKB-KW"/>
</dbReference>
<evidence type="ECO:0000256" key="10">
    <source>
        <dbReference type="PROSITE-ProRule" id="PRU00560"/>
    </source>
</evidence>
<evidence type="ECO:0000256" key="6">
    <source>
        <dbReference type="ARBA" id="ARBA00023235"/>
    </source>
</evidence>
<evidence type="ECO:0000313" key="14">
    <source>
        <dbReference type="Proteomes" id="UP001499852"/>
    </source>
</evidence>
<evidence type="ECO:0000256" key="7">
    <source>
        <dbReference type="ARBA" id="ARBA00034617"/>
    </source>
</evidence>
<keyword evidence="6" id="KW-0413">Isomerase</keyword>
<evidence type="ECO:0000256" key="1">
    <source>
        <dbReference type="ARBA" id="ARBA00009922"/>
    </source>
</evidence>
<dbReference type="Gene3D" id="3.40.50.300">
    <property type="entry name" value="P-loop containing nucleotide triphosphate hydrolases"/>
    <property type="match status" value="2"/>
</dbReference>
<dbReference type="InterPro" id="IPR014016">
    <property type="entry name" value="UvrD-like_ATP-bd"/>
</dbReference>
<feature type="domain" description="UvrD-like helicase C-terminal" evidence="12">
    <location>
        <begin position="322"/>
        <end position="596"/>
    </location>
</feature>
<dbReference type="InterPro" id="IPR000212">
    <property type="entry name" value="DNA_helicase_UvrD/REP"/>
</dbReference>
<dbReference type="Proteomes" id="UP001499852">
    <property type="component" value="Unassembled WGS sequence"/>
</dbReference>
<dbReference type="SUPFAM" id="SSF52540">
    <property type="entry name" value="P-loop containing nucleoside triphosphate hydrolases"/>
    <property type="match status" value="1"/>
</dbReference>
<organism evidence="13 14">
    <name type="scientific">Prosthecobacter algae</name>
    <dbReference type="NCBI Taxonomy" id="1144682"/>
    <lineage>
        <taxon>Bacteria</taxon>
        <taxon>Pseudomonadati</taxon>
        <taxon>Verrucomicrobiota</taxon>
        <taxon>Verrucomicrobiia</taxon>
        <taxon>Verrucomicrobiales</taxon>
        <taxon>Verrucomicrobiaceae</taxon>
        <taxon>Prosthecobacter</taxon>
    </lineage>
</organism>
<keyword evidence="3 10" id="KW-0378">Hydrolase</keyword>